<keyword evidence="1" id="KW-1133">Transmembrane helix</keyword>
<reference evidence="3" key="1">
    <citation type="submission" date="2017-05" db="EMBL/GenBank/DDBJ databases">
        <authorList>
            <person name="Ray J."/>
            <person name="Price M."/>
            <person name="Deutschbauer A."/>
        </authorList>
    </citation>
    <scope>NUCLEOTIDE SEQUENCE [LARGE SCALE GENOMIC DNA]</scope>
    <source>
        <strain evidence="3">DSM 19842</strain>
    </source>
</reference>
<name>A0A1X9YXT6_9BACT</name>
<feature type="transmembrane region" description="Helical" evidence="1">
    <location>
        <begin position="68"/>
        <end position="87"/>
    </location>
</feature>
<dbReference type="OrthoDB" id="853531at2"/>
<protein>
    <submittedName>
        <fullName evidence="2">Uncharacterized protein</fullName>
    </submittedName>
</protein>
<evidence type="ECO:0000313" key="3">
    <source>
        <dbReference type="Proteomes" id="UP000266292"/>
    </source>
</evidence>
<evidence type="ECO:0000313" key="2">
    <source>
        <dbReference type="EMBL" id="ARS37747.1"/>
    </source>
</evidence>
<dbReference type="Proteomes" id="UP000266292">
    <property type="component" value="Chromosome"/>
</dbReference>
<evidence type="ECO:0000256" key="1">
    <source>
        <dbReference type="SAM" id="Phobius"/>
    </source>
</evidence>
<keyword evidence="1" id="KW-0472">Membrane</keyword>
<dbReference type="KEGG" id="pact:CA264_06265"/>
<keyword evidence="1" id="KW-0812">Transmembrane</keyword>
<proteinExistence type="predicted"/>
<keyword evidence="3" id="KW-1185">Reference proteome</keyword>
<dbReference type="RefSeq" id="WP_025605559.1">
    <property type="nucleotide sequence ID" value="NZ_CP021235.1"/>
</dbReference>
<feature type="transmembrane region" description="Helical" evidence="1">
    <location>
        <begin position="7"/>
        <end position="25"/>
    </location>
</feature>
<gene>
    <name evidence="2" type="ORF">CA264_06265</name>
</gene>
<organism evidence="2 3">
    <name type="scientific">Pontibacter actiniarum</name>
    <dbReference type="NCBI Taxonomy" id="323450"/>
    <lineage>
        <taxon>Bacteria</taxon>
        <taxon>Pseudomonadati</taxon>
        <taxon>Bacteroidota</taxon>
        <taxon>Cytophagia</taxon>
        <taxon>Cytophagales</taxon>
        <taxon>Hymenobacteraceae</taxon>
        <taxon>Pontibacter</taxon>
    </lineage>
</organism>
<dbReference type="EMBL" id="CP021235">
    <property type="protein sequence ID" value="ARS37747.1"/>
    <property type="molecule type" value="Genomic_DNA"/>
</dbReference>
<dbReference type="AlphaFoldDB" id="A0A1X9YXT6"/>
<sequence>MKNLSIRVIIGILFSAIGMVSLFVTREALTAAIWLSFGNGLILSDLRFKQVDENGNVYSKPVPKMRLYTAIFLIVLAVLLLGLQIFLDMQSAGAGAAH</sequence>
<accession>A0A1X9YXT6</accession>